<comment type="caution">
    <text evidence="1">The sequence shown here is derived from an EMBL/GenBank/DDBJ whole genome shotgun (WGS) entry which is preliminary data.</text>
</comment>
<dbReference type="InterPro" id="IPR036412">
    <property type="entry name" value="HAD-like_sf"/>
</dbReference>
<organism evidence="1 2">
    <name type="scientific">Hondaea fermentalgiana</name>
    <dbReference type="NCBI Taxonomy" id="2315210"/>
    <lineage>
        <taxon>Eukaryota</taxon>
        <taxon>Sar</taxon>
        <taxon>Stramenopiles</taxon>
        <taxon>Bigyra</taxon>
        <taxon>Labyrinthulomycetes</taxon>
        <taxon>Thraustochytrida</taxon>
        <taxon>Thraustochytriidae</taxon>
        <taxon>Hondaea</taxon>
    </lineage>
</organism>
<dbReference type="Gene3D" id="3.40.50.1000">
    <property type="entry name" value="HAD superfamily/HAD-like"/>
    <property type="match status" value="1"/>
</dbReference>
<proteinExistence type="predicted"/>
<protein>
    <submittedName>
        <fullName evidence="1">Phosphatidylglycerophosphatase GEP4, mitochondrial</fullName>
    </submittedName>
</protein>
<dbReference type="OrthoDB" id="198652at2759"/>
<keyword evidence="2" id="KW-1185">Reference proteome</keyword>
<dbReference type="AlphaFoldDB" id="A0A2R5GCC9"/>
<evidence type="ECO:0000313" key="2">
    <source>
        <dbReference type="Proteomes" id="UP000241890"/>
    </source>
</evidence>
<dbReference type="InParanoid" id="A0A2R5GCC9"/>
<dbReference type="GO" id="GO:0008962">
    <property type="term" value="F:phosphatidylglycerophosphatase activity"/>
    <property type="evidence" value="ECO:0007669"/>
    <property type="project" value="InterPro"/>
</dbReference>
<gene>
    <name evidence="1" type="ORF">FCC1311_016122</name>
</gene>
<accession>A0A2R5GCC9</accession>
<dbReference type="Proteomes" id="UP000241890">
    <property type="component" value="Unassembled WGS sequence"/>
</dbReference>
<evidence type="ECO:0000313" key="1">
    <source>
        <dbReference type="EMBL" id="GBG25394.1"/>
    </source>
</evidence>
<dbReference type="InterPro" id="IPR023214">
    <property type="entry name" value="HAD_sf"/>
</dbReference>
<sequence>MVQSWNWPAVRMALVRIPLEPSLLRPNLVARTLAEIDWTALRKNNPQLTHVVFDKDNTLTAPYVETLHERVEESTRRCIDLFGAERVAILSNSAGTLDDKDLQWKEAIERNTGIRVIVHKQKKPACLAEVLGHFDASCEKDGVLEPLQPNAVLMVGDRLLTDTVFGNASGMTTLHLSETLELKGDNKLAVVLRRMENLLLRAMGVDVAGKET</sequence>
<dbReference type="SUPFAM" id="SSF56784">
    <property type="entry name" value="HAD-like"/>
    <property type="match status" value="1"/>
</dbReference>
<dbReference type="EMBL" id="BEYU01000012">
    <property type="protein sequence ID" value="GBG25394.1"/>
    <property type="molecule type" value="Genomic_DNA"/>
</dbReference>
<dbReference type="InterPro" id="IPR027706">
    <property type="entry name" value="PGP_Pase"/>
</dbReference>
<name>A0A2R5GCC9_9STRA</name>
<dbReference type="Pfam" id="PF09419">
    <property type="entry name" value="PGP_phosphatase"/>
    <property type="match status" value="1"/>
</dbReference>
<reference evidence="1 2" key="1">
    <citation type="submission" date="2017-12" db="EMBL/GenBank/DDBJ databases">
        <title>Sequencing, de novo assembly and annotation of complete genome of a new Thraustochytrid species, strain FCC1311.</title>
        <authorList>
            <person name="Sedici K."/>
            <person name="Godart F."/>
            <person name="Aiese Cigliano R."/>
            <person name="Sanseverino W."/>
            <person name="Barakat M."/>
            <person name="Ortet P."/>
            <person name="Marechal E."/>
            <person name="Cagnac O."/>
            <person name="Amato A."/>
        </authorList>
    </citation>
    <scope>NUCLEOTIDE SEQUENCE [LARGE SCALE GENOMIC DNA]</scope>
</reference>